<gene>
    <name evidence="3" type="ORF">ACFQFQ_11385</name>
</gene>
<dbReference type="InterPro" id="IPR013766">
    <property type="entry name" value="Thioredoxin_domain"/>
</dbReference>
<dbReference type="Pfam" id="PF01323">
    <property type="entry name" value="DSBA"/>
    <property type="match status" value="1"/>
</dbReference>
<dbReference type="PANTHER" id="PTHR35272">
    <property type="entry name" value="THIOL:DISULFIDE INTERCHANGE PROTEIN DSBC-RELATED"/>
    <property type="match status" value="1"/>
</dbReference>
<dbReference type="EMBL" id="JBHSWG010000001">
    <property type="protein sequence ID" value="MFC6759959.1"/>
    <property type="molecule type" value="Genomic_DNA"/>
</dbReference>
<feature type="domain" description="Thioredoxin" evidence="2">
    <location>
        <begin position="58"/>
        <end position="250"/>
    </location>
</feature>
<comment type="caution">
    <text evidence="3">The sequence shown here is derived from an EMBL/GenBank/DDBJ whole genome shotgun (WGS) entry which is preliminary data.</text>
</comment>
<dbReference type="PROSITE" id="PS51352">
    <property type="entry name" value="THIOREDOXIN_2"/>
    <property type="match status" value="1"/>
</dbReference>
<protein>
    <submittedName>
        <fullName evidence="3">DsbA family protein</fullName>
    </submittedName>
</protein>
<reference evidence="4" key="1">
    <citation type="journal article" date="2019" name="Int. J. Syst. Evol. Microbiol.">
        <title>The Global Catalogue of Microorganisms (GCM) 10K type strain sequencing project: providing services to taxonomists for standard genome sequencing and annotation.</title>
        <authorList>
            <consortium name="The Broad Institute Genomics Platform"/>
            <consortium name="The Broad Institute Genome Sequencing Center for Infectious Disease"/>
            <person name="Wu L."/>
            <person name="Ma J."/>
        </authorList>
    </citation>
    <scope>NUCLEOTIDE SEQUENCE [LARGE SCALE GENOMIC DNA]</scope>
    <source>
        <strain evidence="4">CCUG 66188</strain>
    </source>
</reference>
<dbReference type="Pfam" id="PF18312">
    <property type="entry name" value="ScsC_N"/>
    <property type="match status" value="1"/>
</dbReference>
<sequence>MPRLFAPVSAVVLAAALALPASAMDLTELTEAERAQFRAEVRAYLMDNPQVIMEAVELLQSREAEAQAQADVNMVSDNAAAIFDDGYSWVGGNPEGDITLVEFLDYRCGYCKRAHGEVAKLLETDGNIRIIVKELPILGEDSVLASRFAIATKQVEGGDAYKAMNDALMAYSGSITVPAMRRIAETLDLDADAIEARMDSEEVTQEIAQTRALAQTLQISGTPTFVVHDEMLRGYLPYDQMRAIVDDKRG</sequence>
<dbReference type="Gene3D" id="3.40.30.10">
    <property type="entry name" value="Glutaredoxin"/>
    <property type="match status" value="1"/>
</dbReference>
<dbReference type="InterPro" id="IPR001853">
    <property type="entry name" value="DSBA-like_thioredoxin_dom"/>
</dbReference>
<evidence type="ECO:0000313" key="4">
    <source>
        <dbReference type="Proteomes" id="UP001596353"/>
    </source>
</evidence>
<dbReference type="Proteomes" id="UP001596353">
    <property type="component" value="Unassembled WGS sequence"/>
</dbReference>
<name>A0ABW2B4I6_9RHOB</name>
<feature type="signal peptide" evidence="1">
    <location>
        <begin position="1"/>
        <end position="23"/>
    </location>
</feature>
<proteinExistence type="predicted"/>
<keyword evidence="1" id="KW-0732">Signal</keyword>
<evidence type="ECO:0000313" key="3">
    <source>
        <dbReference type="EMBL" id="MFC6759959.1"/>
    </source>
</evidence>
<evidence type="ECO:0000259" key="2">
    <source>
        <dbReference type="PROSITE" id="PS51352"/>
    </source>
</evidence>
<dbReference type="InterPro" id="IPR051470">
    <property type="entry name" value="Thiol:disulfide_interchange"/>
</dbReference>
<dbReference type="InterPro" id="IPR041205">
    <property type="entry name" value="ScsC_N"/>
</dbReference>
<dbReference type="PANTHER" id="PTHR35272:SF3">
    <property type="entry name" value="THIOL:DISULFIDE INTERCHANGE PROTEIN DSBC"/>
    <property type="match status" value="1"/>
</dbReference>
<dbReference type="InterPro" id="IPR036249">
    <property type="entry name" value="Thioredoxin-like_sf"/>
</dbReference>
<dbReference type="CDD" id="cd03023">
    <property type="entry name" value="DsbA_Com1_like"/>
    <property type="match status" value="1"/>
</dbReference>
<feature type="chain" id="PRO_5046832612" evidence="1">
    <location>
        <begin position="24"/>
        <end position="250"/>
    </location>
</feature>
<evidence type="ECO:0000256" key="1">
    <source>
        <dbReference type="SAM" id="SignalP"/>
    </source>
</evidence>
<accession>A0ABW2B4I6</accession>
<dbReference type="SUPFAM" id="SSF52833">
    <property type="entry name" value="Thioredoxin-like"/>
    <property type="match status" value="1"/>
</dbReference>
<keyword evidence="4" id="KW-1185">Reference proteome</keyword>
<organism evidence="3 4">
    <name type="scientific">Sulfitobacter porphyrae</name>
    <dbReference type="NCBI Taxonomy" id="1246864"/>
    <lineage>
        <taxon>Bacteria</taxon>
        <taxon>Pseudomonadati</taxon>
        <taxon>Pseudomonadota</taxon>
        <taxon>Alphaproteobacteria</taxon>
        <taxon>Rhodobacterales</taxon>
        <taxon>Roseobacteraceae</taxon>
        <taxon>Sulfitobacter</taxon>
    </lineage>
</organism>